<dbReference type="Proteomes" id="UP001162164">
    <property type="component" value="Unassembled WGS sequence"/>
</dbReference>
<dbReference type="EMBL" id="JAPWTJ010000520">
    <property type="protein sequence ID" value="KAJ8977671.1"/>
    <property type="molecule type" value="Genomic_DNA"/>
</dbReference>
<keyword evidence="3" id="KW-1185">Reference proteome</keyword>
<dbReference type="SUPFAM" id="SSF53098">
    <property type="entry name" value="Ribonuclease H-like"/>
    <property type="match status" value="1"/>
</dbReference>
<sequence>MTACKEKARSCSKPKIFICSNSKAALQTICASRPKSAPNQECRDALEQLARSKDGLVLKVWVPRYIGVPGNEKADEQARSGYMGPYQGPEPFLGITKRYINNALNSLGDKTLENKSKRSSRCRQANDLMPEPSKTDTPCLLGRSWRSLK</sequence>
<protein>
    <recommendedName>
        <fullName evidence="4">RNase H type-1 domain-containing protein</fullName>
    </recommendedName>
</protein>
<evidence type="ECO:0000313" key="2">
    <source>
        <dbReference type="EMBL" id="KAJ8977671.1"/>
    </source>
</evidence>
<dbReference type="InterPro" id="IPR012337">
    <property type="entry name" value="RNaseH-like_sf"/>
</dbReference>
<dbReference type="InterPro" id="IPR036397">
    <property type="entry name" value="RNaseH_sf"/>
</dbReference>
<reference evidence="2" key="1">
    <citation type="journal article" date="2023" name="Insect Mol. Biol.">
        <title>Genome sequencing provides insights into the evolution of gene families encoding plant cell wall-degrading enzymes in longhorned beetles.</title>
        <authorList>
            <person name="Shin N.R."/>
            <person name="Okamura Y."/>
            <person name="Kirsch R."/>
            <person name="Pauchet Y."/>
        </authorList>
    </citation>
    <scope>NUCLEOTIDE SEQUENCE</scope>
    <source>
        <strain evidence="2">MMC_N1</strain>
    </source>
</reference>
<dbReference type="Gene3D" id="3.30.420.10">
    <property type="entry name" value="Ribonuclease H-like superfamily/Ribonuclease H"/>
    <property type="match status" value="1"/>
</dbReference>
<name>A0ABQ9JHJ8_9CUCU</name>
<evidence type="ECO:0000256" key="1">
    <source>
        <dbReference type="SAM" id="MobiDB-lite"/>
    </source>
</evidence>
<proteinExistence type="predicted"/>
<organism evidence="2 3">
    <name type="scientific">Molorchus minor</name>
    <dbReference type="NCBI Taxonomy" id="1323400"/>
    <lineage>
        <taxon>Eukaryota</taxon>
        <taxon>Metazoa</taxon>
        <taxon>Ecdysozoa</taxon>
        <taxon>Arthropoda</taxon>
        <taxon>Hexapoda</taxon>
        <taxon>Insecta</taxon>
        <taxon>Pterygota</taxon>
        <taxon>Neoptera</taxon>
        <taxon>Endopterygota</taxon>
        <taxon>Coleoptera</taxon>
        <taxon>Polyphaga</taxon>
        <taxon>Cucujiformia</taxon>
        <taxon>Chrysomeloidea</taxon>
        <taxon>Cerambycidae</taxon>
        <taxon>Lamiinae</taxon>
        <taxon>Monochamini</taxon>
        <taxon>Molorchus</taxon>
    </lineage>
</organism>
<evidence type="ECO:0000313" key="3">
    <source>
        <dbReference type="Proteomes" id="UP001162164"/>
    </source>
</evidence>
<gene>
    <name evidence="2" type="ORF">NQ317_010410</name>
</gene>
<comment type="caution">
    <text evidence="2">The sequence shown here is derived from an EMBL/GenBank/DDBJ whole genome shotgun (WGS) entry which is preliminary data.</text>
</comment>
<evidence type="ECO:0008006" key="4">
    <source>
        <dbReference type="Google" id="ProtNLM"/>
    </source>
</evidence>
<accession>A0ABQ9JHJ8</accession>
<feature type="region of interest" description="Disordered" evidence="1">
    <location>
        <begin position="114"/>
        <end position="136"/>
    </location>
</feature>